<feature type="non-terminal residue" evidence="2">
    <location>
        <position position="1"/>
    </location>
</feature>
<evidence type="ECO:0000259" key="1">
    <source>
        <dbReference type="Pfam" id="PF19408"/>
    </source>
</evidence>
<accession>X1TWU9</accession>
<comment type="caution">
    <text evidence="2">The sequence shown here is derived from an EMBL/GenBank/DDBJ whole genome shotgun (WGS) entry which is preliminary data.</text>
</comment>
<gene>
    <name evidence="2" type="ORF">S12H4_29241</name>
</gene>
<dbReference type="Pfam" id="PF19408">
    <property type="entry name" value="PKD_6"/>
    <property type="match status" value="1"/>
</dbReference>
<protein>
    <recommendedName>
        <fullName evidence="1">PKD-like domain-containing protein</fullName>
    </recommendedName>
</protein>
<proteinExistence type="predicted"/>
<name>X1TWU9_9ZZZZ</name>
<evidence type="ECO:0000313" key="2">
    <source>
        <dbReference type="EMBL" id="GAI95861.1"/>
    </source>
</evidence>
<organism evidence="2">
    <name type="scientific">marine sediment metagenome</name>
    <dbReference type="NCBI Taxonomy" id="412755"/>
    <lineage>
        <taxon>unclassified sequences</taxon>
        <taxon>metagenomes</taxon>
        <taxon>ecological metagenomes</taxon>
    </lineage>
</organism>
<dbReference type="InterPro" id="IPR045829">
    <property type="entry name" value="PKD_6"/>
</dbReference>
<feature type="non-terminal residue" evidence="2">
    <location>
        <position position="282"/>
    </location>
</feature>
<feature type="domain" description="PKD-like" evidence="1">
    <location>
        <begin position="193"/>
        <end position="271"/>
    </location>
</feature>
<sequence>GLNSPLNGVINTMTYKTILGTGTGIGELGTLTYSGGYIKGKFERWINNIGTHHFPVGASNPQRMWITLNGLITGGTLIAEFIPSDPGNNGLSLDDAGTTIYNTFVEGYWSIDDQNGFNLGPNNFDLQLDGVGFTSFPIDVNTRILARPDDVSNWVAEGAHLAGIGTTAKRTTLITLPAQYAWGDDTNCTKPVTSVITGTSDVCVSQTAVTYFVVDNPSNTYSWTIIGGDQASGSNTNSITVDWGATGMDGASVSVVETNDCTNGAPVTLPVIIHPVPPESIA</sequence>
<dbReference type="EMBL" id="BARW01016847">
    <property type="protein sequence ID" value="GAI95861.1"/>
    <property type="molecule type" value="Genomic_DNA"/>
</dbReference>
<reference evidence="2" key="1">
    <citation type="journal article" date="2014" name="Front. Microbiol.">
        <title>High frequency of phylogenetically diverse reductive dehalogenase-homologous genes in deep subseafloor sedimentary metagenomes.</title>
        <authorList>
            <person name="Kawai M."/>
            <person name="Futagami T."/>
            <person name="Toyoda A."/>
            <person name="Takaki Y."/>
            <person name="Nishi S."/>
            <person name="Hori S."/>
            <person name="Arai W."/>
            <person name="Tsubouchi T."/>
            <person name="Morono Y."/>
            <person name="Uchiyama I."/>
            <person name="Ito T."/>
            <person name="Fujiyama A."/>
            <person name="Inagaki F."/>
            <person name="Takami H."/>
        </authorList>
    </citation>
    <scope>NUCLEOTIDE SEQUENCE</scope>
    <source>
        <strain evidence="2">Expedition CK06-06</strain>
    </source>
</reference>
<dbReference type="AlphaFoldDB" id="X1TWU9"/>